<organism evidence="2 3">
    <name type="scientific">Streptomyces bambusae</name>
    <dbReference type="NCBI Taxonomy" id="1550616"/>
    <lineage>
        <taxon>Bacteria</taxon>
        <taxon>Bacillati</taxon>
        <taxon>Actinomycetota</taxon>
        <taxon>Actinomycetes</taxon>
        <taxon>Kitasatosporales</taxon>
        <taxon>Streptomycetaceae</taxon>
        <taxon>Streptomyces</taxon>
    </lineage>
</organism>
<evidence type="ECO:0000313" key="3">
    <source>
        <dbReference type="Proteomes" id="UP000812013"/>
    </source>
</evidence>
<dbReference type="InterPro" id="IPR001242">
    <property type="entry name" value="Condensation_dom"/>
</dbReference>
<reference evidence="2 3" key="1">
    <citation type="submission" date="2019-12" db="EMBL/GenBank/DDBJ databases">
        <title>Genome sequence of Streptomyces bambusae.</title>
        <authorList>
            <person name="Bansal K."/>
            <person name="Choksket S."/>
            <person name="Korpole S."/>
            <person name="Patil P.B."/>
        </authorList>
    </citation>
    <scope>NUCLEOTIDE SEQUENCE [LARGE SCALE GENOMIC DNA]</scope>
    <source>
        <strain evidence="2 3">SK60</strain>
    </source>
</reference>
<comment type="caution">
    <text evidence="2">The sequence shown here is derived from an EMBL/GenBank/DDBJ whole genome shotgun (WGS) entry which is preliminary data.</text>
</comment>
<evidence type="ECO:0000259" key="1">
    <source>
        <dbReference type="Pfam" id="PF00668"/>
    </source>
</evidence>
<protein>
    <recommendedName>
        <fullName evidence="1">Condensation domain-containing protein</fullName>
    </recommendedName>
</protein>
<dbReference type="Proteomes" id="UP000812013">
    <property type="component" value="Unassembled WGS sequence"/>
</dbReference>
<sequence>ARKAGLVFSAREVFQHRTPEALAAVATSATGTATEDPKAGLGAVAETPIVGWLRELGGPVEGFNQAMLVQTPADASYERLADAVQRVLDHHDVLRSRLVRGEGVWNLDVAEAGSVRAADVLRRAEGGVADEARAAQARLAPESGAMVQAVWFEDEQRLLLMAHHLVVDGVSWRVLLPDLAQAYEGVE</sequence>
<dbReference type="PANTHER" id="PTHR45398:SF1">
    <property type="entry name" value="ENZYME, PUTATIVE (JCVI)-RELATED"/>
    <property type="match status" value="1"/>
</dbReference>
<keyword evidence="3" id="KW-1185">Reference proteome</keyword>
<feature type="domain" description="Condensation" evidence="1">
    <location>
        <begin position="61"/>
        <end position="185"/>
    </location>
</feature>
<dbReference type="InterPro" id="IPR023213">
    <property type="entry name" value="CAT-like_dom_sf"/>
</dbReference>
<name>A0ABS6ZKR7_9ACTN</name>
<accession>A0ABS6ZKR7</accession>
<feature type="non-terminal residue" evidence="2">
    <location>
        <position position="187"/>
    </location>
</feature>
<evidence type="ECO:0000313" key="2">
    <source>
        <dbReference type="EMBL" id="MBW5487220.1"/>
    </source>
</evidence>
<feature type="non-terminal residue" evidence="2">
    <location>
        <position position="1"/>
    </location>
</feature>
<proteinExistence type="predicted"/>
<dbReference type="EMBL" id="WTFF01000742">
    <property type="protein sequence ID" value="MBW5487220.1"/>
    <property type="molecule type" value="Genomic_DNA"/>
</dbReference>
<dbReference type="PANTHER" id="PTHR45398">
    <property type="match status" value="1"/>
</dbReference>
<dbReference type="Gene3D" id="3.30.559.10">
    <property type="entry name" value="Chloramphenicol acetyltransferase-like domain"/>
    <property type="match status" value="1"/>
</dbReference>
<dbReference type="SUPFAM" id="SSF52777">
    <property type="entry name" value="CoA-dependent acyltransferases"/>
    <property type="match status" value="1"/>
</dbReference>
<dbReference type="Pfam" id="PF00668">
    <property type="entry name" value="Condensation"/>
    <property type="match status" value="1"/>
</dbReference>
<gene>
    <name evidence="2" type="ORF">GPJ59_36815</name>
</gene>